<dbReference type="GO" id="GO:0005737">
    <property type="term" value="C:cytoplasm"/>
    <property type="evidence" value="ECO:0007669"/>
    <property type="project" value="TreeGrafter"/>
</dbReference>
<name>A0A2P6Q8B9_ROSCH</name>
<dbReference type="EMBL" id="PDCK01000043">
    <property type="protein sequence ID" value="PRQ30423.1"/>
    <property type="molecule type" value="Genomic_DNA"/>
</dbReference>
<evidence type="ECO:0000313" key="2">
    <source>
        <dbReference type="EMBL" id="PRQ30423.1"/>
    </source>
</evidence>
<dbReference type="GO" id="GO:0070475">
    <property type="term" value="P:rRNA base methylation"/>
    <property type="evidence" value="ECO:0007669"/>
    <property type="project" value="InterPro"/>
</dbReference>
<evidence type="ECO:0000259" key="1">
    <source>
        <dbReference type="Pfam" id="PF10354"/>
    </source>
</evidence>
<dbReference type="Proteomes" id="UP000238479">
    <property type="component" value="Chromosome 5"/>
</dbReference>
<dbReference type="Pfam" id="PF10354">
    <property type="entry name" value="BMT5-like"/>
    <property type="match status" value="1"/>
</dbReference>
<dbReference type="InterPro" id="IPR019446">
    <property type="entry name" value="BMT5-like"/>
</dbReference>
<dbReference type="OMA" id="FMRNARE"/>
<gene>
    <name evidence="2" type="ORF">RchiOBHm_Chr5g0024481</name>
</gene>
<dbReference type="Gramene" id="PRQ30423">
    <property type="protein sequence ID" value="PRQ30423"/>
    <property type="gene ID" value="RchiOBHm_Chr5g0024481"/>
</dbReference>
<organism evidence="2 3">
    <name type="scientific">Rosa chinensis</name>
    <name type="common">China rose</name>
    <dbReference type="NCBI Taxonomy" id="74649"/>
    <lineage>
        <taxon>Eukaryota</taxon>
        <taxon>Viridiplantae</taxon>
        <taxon>Streptophyta</taxon>
        <taxon>Embryophyta</taxon>
        <taxon>Tracheophyta</taxon>
        <taxon>Spermatophyta</taxon>
        <taxon>Magnoliopsida</taxon>
        <taxon>eudicotyledons</taxon>
        <taxon>Gunneridae</taxon>
        <taxon>Pentapetalae</taxon>
        <taxon>rosids</taxon>
        <taxon>fabids</taxon>
        <taxon>Rosales</taxon>
        <taxon>Rosaceae</taxon>
        <taxon>Rosoideae</taxon>
        <taxon>Rosoideae incertae sedis</taxon>
        <taxon>Rosa</taxon>
    </lineage>
</organism>
<evidence type="ECO:0000313" key="3">
    <source>
        <dbReference type="Proteomes" id="UP000238479"/>
    </source>
</evidence>
<comment type="caution">
    <text evidence="2">The sequence shown here is derived from an EMBL/GenBank/DDBJ whole genome shotgun (WGS) entry which is preliminary data.</text>
</comment>
<keyword evidence="3" id="KW-1185">Reference proteome</keyword>
<dbReference type="GO" id="GO:0070042">
    <property type="term" value="F:rRNA (uridine-N3-)-methyltransferase activity"/>
    <property type="evidence" value="ECO:0007669"/>
    <property type="project" value="InterPro"/>
</dbReference>
<dbReference type="AlphaFoldDB" id="A0A2P6Q8B9"/>
<accession>A0A2P6Q8B9</accession>
<dbReference type="PANTHER" id="PTHR11538:SF89">
    <property type="entry name" value="PROTEIN, PUTATIVE (DUF2431)-RELATED"/>
    <property type="match status" value="1"/>
</dbReference>
<proteinExistence type="predicted"/>
<reference evidence="2 3" key="1">
    <citation type="journal article" date="2018" name="Nat. Genet.">
        <title>The Rosa genome provides new insights in the design of modern roses.</title>
        <authorList>
            <person name="Bendahmane M."/>
        </authorList>
    </citation>
    <scope>NUCLEOTIDE SEQUENCE [LARGE SCALE GENOMIC DNA]</scope>
    <source>
        <strain evidence="3">cv. Old Blush</strain>
    </source>
</reference>
<protein>
    <recommendedName>
        <fullName evidence="1">25S rRNA (uridine-N(3))-methyltransferase BMT5-like domain-containing protein</fullName>
    </recommendedName>
</protein>
<dbReference type="PANTHER" id="PTHR11538">
    <property type="entry name" value="PHENYLALANYL-TRNA SYNTHETASE"/>
    <property type="match status" value="1"/>
</dbReference>
<feature type="domain" description="25S rRNA (uridine-N(3))-methyltransferase BMT5-like" evidence="1">
    <location>
        <begin position="2"/>
        <end position="113"/>
    </location>
</feature>
<sequence length="135" mass="15760">MELDVHTMNQHPQLIYRRFDCTIYNFPHAGYLRGSFSSESDKSQILAHKNLVKGYFMSAHQMLCSRGQIHVTHKTKFPFTEWEIVNLAKVAGLYLVEEETFYPWQYPGYVNKRGAGNCDESFRLGMSSTFKFAKY</sequence>